<dbReference type="PROSITE" id="PS51725">
    <property type="entry name" value="ABM"/>
    <property type="match status" value="1"/>
</dbReference>
<evidence type="ECO:0000313" key="2">
    <source>
        <dbReference type="EMBL" id="RAK95866.1"/>
    </source>
</evidence>
<feature type="domain" description="ABM" evidence="1">
    <location>
        <begin position="4"/>
        <end position="118"/>
    </location>
</feature>
<dbReference type="VEuPathDB" id="FungiDB:BO80DRAFT_469100"/>
<sequence>MAEIHLIATLRPAPGKAAEVHPSHFLPRFALRRSLFTDLQLRQILCETAENVEQLEPSCLTFLLTECRRPDDTIEFKVIERWASQEALEQHQHKSWLRTMYTAFDERDLLAGPEEIEMLKVISGFTTR</sequence>
<dbReference type="EMBL" id="KZ824484">
    <property type="protein sequence ID" value="RAK95866.1"/>
    <property type="molecule type" value="Genomic_DNA"/>
</dbReference>
<dbReference type="OrthoDB" id="10011777at2759"/>
<dbReference type="AlphaFoldDB" id="A0A395GKS5"/>
<dbReference type="InterPro" id="IPR011008">
    <property type="entry name" value="Dimeric_a/b-barrel"/>
</dbReference>
<dbReference type="Pfam" id="PF03992">
    <property type="entry name" value="ABM"/>
    <property type="match status" value="1"/>
</dbReference>
<accession>A0A395GKS5</accession>
<dbReference type="RefSeq" id="XP_025570194.1">
    <property type="nucleotide sequence ID" value="XM_025722983.1"/>
</dbReference>
<dbReference type="InterPro" id="IPR007138">
    <property type="entry name" value="ABM_dom"/>
</dbReference>
<keyword evidence="3" id="KW-1185">Reference proteome</keyword>
<dbReference type="Proteomes" id="UP000249402">
    <property type="component" value="Unassembled WGS sequence"/>
</dbReference>
<dbReference type="GeneID" id="37227848"/>
<proteinExistence type="predicted"/>
<reference evidence="2 3" key="1">
    <citation type="submission" date="2018-02" db="EMBL/GenBank/DDBJ databases">
        <title>The genomes of Aspergillus section Nigri reveals drivers in fungal speciation.</title>
        <authorList>
            <consortium name="DOE Joint Genome Institute"/>
            <person name="Vesth T.C."/>
            <person name="Nybo J."/>
            <person name="Theobald S."/>
            <person name="Brandl J."/>
            <person name="Frisvad J.C."/>
            <person name="Nielsen K.F."/>
            <person name="Lyhne E.K."/>
            <person name="Kogle M.E."/>
            <person name="Kuo A."/>
            <person name="Riley R."/>
            <person name="Clum A."/>
            <person name="Nolan M."/>
            <person name="Lipzen A."/>
            <person name="Salamov A."/>
            <person name="Henrissat B."/>
            <person name="Wiebenga A."/>
            <person name="De vries R.P."/>
            <person name="Grigoriev I.V."/>
            <person name="Mortensen U.H."/>
            <person name="Andersen M.R."/>
            <person name="Baker S.E."/>
        </authorList>
    </citation>
    <scope>NUCLEOTIDE SEQUENCE [LARGE SCALE GENOMIC DNA]</scope>
    <source>
        <strain evidence="2 3">CBS 121593</strain>
    </source>
</reference>
<gene>
    <name evidence="2" type="ORF">BO80DRAFT_469100</name>
</gene>
<protein>
    <recommendedName>
        <fullName evidence="1">ABM domain-containing protein</fullName>
    </recommendedName>
</protein>
<dbReference type="SUPFAM" id="SSF54909">
    <property type="entry name" value="Dimeric alpha+beta barrel"/>
    <property type="match status" value="1"/>
</dbReference>
<organism evidence="2 3">
    <name type="scientific">Aspergillus ibericus CBS 121593</name>
    <dbReference type="NCBI Taxonomy" id="1448316"/>
    <lineage>
        <taxon>Eukaryota</taxon>
        <taxon>Fungi</taxon>
        <taxon>Dikarya</taxon>
        <taxon>Ascomycota</taxon>
        <taxon>Pezizomycotina</taxon>
        <taxon>Eurotiomycetes</taxon>
        <taxon>Eurotiomycetidae</taxon>
        <taxon>Eurotiales</taxon>
        <taxon>Aspergillaceae</taxon>
        <taxon>Aspergillus</taxon>
        <taxon>Aspergillus subgen. Circumdati</taxon>
    </lineage>
</organism>
<evidence type="ECO:0000259" key="1">
    <source>
        <dbReference type="PROSITE" id="PS51725"/>
    </source>
</evidence>
<name>A0A395GKS5_9EURO</name>
<evidence type="ECO:0000313" key="3">
    <source>
        <dbReference type="Proteomes" id="UP000249402"/>
    </source>
</evidence>
<dbReference type="Gene3D" id="3.30.70.100">
    <property type="match status" value="1"/>
</dbReference>